<dbReference type="PANTHER" id="PTHR12811:SF0">
    <property type="entry name" value="VACUOLAR PROTEIN SORTING-ASSOCIATED PROTEIN 16 HOMOLOG"/>
    <property type="match status" value="1"/>
</dbReference>
<dbReference type="Pfam" id="PF04841">
    <property type="entry name" value="Vps16_N"/>
    <property type="match status" value="1"/>
</dbReference>
<evidence type="ECO:0000313" key="7">
    <source>
        <dbReference type="Proteomes" id="UP000611227"/>
    </source>
</evidence>
<proteinExistence type="inferred from homology"/>
<gene>
    <name evidence="6" type="primary">Vps16</name>
    <name evidence="6" type="ORF">RAMSUL_R07213</name>
</gene>
<dbReference type="GO" id="GO:0016197">
    <property type="term" value="P:endosomal transport"/>
    <property type="evidence" value="ECO:0007669"/>
    <property type="project" value="TreeGrafter"/>
</dbReference>
<feature type="non-terminal residue" evidence="6">
    <location>
        <position position="421"/>
    </location>
</feature>
<dbReference type="AlphaFoldDB" id="A0A852BTX0"/>
<evidence type="ECO:0000259" key="4">
    <source>
        <dbReference type="Pfam" id="PF04840"/>
    </source>
</evidence>
<dbReference type="Proteomes" id="UP000611227">
    <property type="component" value="Unassembled WGS sequence"/>
</dbReference>
<evidence type="ECO:0000256" key="3">
    <source>
        <dbReference type="SAM" id="Coils"/>
    </source>
</evidence>
<evidence type="ECO:0000256" key="1">
    <source>
        <dbReference type="ARBA" id="ARBA00009250"/>
    </source>
</evidence>
<comment type="similarity">
    <text evidence="1">Belongs to the VPS16 family.</text>
</comment>
<keyword evidence="7" id="KW-1185">Reference proteome</keyword>
<reference evidence="6" key="1">
    <citation type="submission" date="2019-09" db="EMBL/GenBank/DDBJ databases">
        <title>Bird 10,000 Genomes (B10K) Project - Family phase.</title>
        <authorList>
            <person name="Zhang G."/>
        </authorList>
    </citation>
    <scope>NUCLEOTIDE SEQUENCE</scope>
    <source>
        <strain evidence="6">B10K-DU-001-30</strain>
        <tissue evidence="6">Muscle</tissue>
    </source>
</reference>
<keyword evidence="3" id="KW-0175">Coiled coil</keyword>
<sequence>EVLQNHVLEAKVFHTEYGTGVAILTGAHRFSLATNIDDLKLRRMPEVPGLQKPPSCWAVLSQDRVTIVLLAVGQDLYLLDNTSCSVVVSKPQRVSLPPQEKLCEFNSSSRAPPKQMVWCGEAAVGPSSCQVPPWQVHASPEPAARGGGGLGAAADGGRELQGVHPLFISGGFFPLHLAEASQEIFKIASMAPGALLLEAQKEYEKESQKADEYLREIKDQKLLPEAVSQCIEAAGYEHEPDTQKSLLRAASFGKCFIDKFPPDSFVRMCQDLRVLNAIRDYQIGIPLTFTQYPPRGGGALMPPRLVLRRLYPLAIRICEYLRLSEIQGVSRILAHWACYKVQQKDKSDEEVAHAINQKLGDTPGISYSEIAARAYDCGRTELAIKLLEYEPRSGEQVPLLLKMKRSKLALSKAIESGDTDL</sequence>
<name>A0A852BTX0_9PICI</name>
<feature type="domain" description="Vps16 N-terminal" evidence="5">
    <location>
        <begin position="1"/>
        <end position="267"/>
    </location>
</feature>
<evidence type="ECO:0000313" key="6">
    <source>
        <dbReference type="EMBL" id="NXP72149.1"/>
    </source>
</evidence>
<organism evidence="6 7">
    <name type="scientific">Ramphastos sulfuratus</name>
    <dbReference type="NCBI Taxonomy" id="322582"/>
    <lineage>
        <taxon>Eukaryota</taxon>
        <taxon>Metazoa</taxon>
        <taxon>Chordata</taxon>
        <taxon>Craniata</taxon>
        <taxon>Vertebrata</taxon>
        <taxon>Euteleostomi</taxon>
        <taxon>Archelosauria</taxon>
        <taxon>Archosauria</taxon>
        <taxon>Dinosauria</taxon>
        <taxon>Saurischia</taxon>
        <taxon>Theropoda</taxon>
        <taxon>Coelurosauria</taxon>
        <taxon>Aves</taxon>
        <taxon>Neognathae</taxon>
        <taxon>Neoaves</taxon>
        <taxon>Telluraves</taxon>
        <taxon>Coraciimorphae</taxon>
        <taxon>Piciformes</taxon>
        <taxon>Ramphastidae</taxon>
        <taxon>Ramphastos</taxon>
    </lineage>
</organism>
<dbReference type="GO" id="GO:0005765">
    <property type="term" value="C:lysosomal membrane"/>
    <property type="evidence" value="ECO:0007669"/>
    <property type="project" value="TreeGrafter"/>
</dbReference>
<comment type="caution">
    <text evidence="6">The sequence shown here is derived from an EMBL/GenBank/DDBJ whole genome shotgun (WGS) entry which is preliminary data.</text>
</comment>
<evidence type="ECO:0000256" key="2">
    <source>
        <dbReference type="ARBA" id="ARBA00017947"/>
    </source>
</evidence>
<dbReference type="GO" id="GO:0003779">
    <property type="term" value="F:actin binding"/>
    <property type="evidence" value="ECO:0007669"/>
    <property type="project" value="TreeGrafter"/>
</dbReference>
<dbReference type="Pfam" id="PF04840">
    <property type="entry name" value="Vps16_C"/>
    <property type="match status" value="1"/>
</dbReference>
<dbReference type="GO" id="GO:0042144">
    <property type="term" value="P:vacuole fusion, non-autophagic"/>
    <property type="evidence" value="ECO:0007669"/>
    <property type="project" value="TreeGrafter"/>
</dbReference>
<dbReference type="GO" id="GO:0006886">
    <property type="term" value="P:intracellular protein transport"/>
    <property type="evidence" value="ECO:0007669"/>
    <property type="project" value="InterPro"/>
</dbReference>
<dbReference type="GO" id="GO:0005768">
    <property type="term" value="C:endosome"/>
    <property type="evidence" value="ECO:0007669"/>
    <property type="project" value="TreeGrafter"/>
</dbReference>
<dbReference type="InterPro" id="IPR016534">
    <property type="entry name" value="VPS16"/>
</dbReference>
<feature type="coiled-coil region" evidence="3">
    <location>
        <begin position="196"/>
        <end position="223"/>
    </location>
</feature>
<dbReference type="InterPro" id="IPR006926">
    <property type="entry name" value="Vps16_N"/>
</dbReference>
<protein>
    <recommendedName>
        <fullName evidence="2">Vacuolar protein sorting-associated protein 16 homolog</fullName>
    </recommendedName>
</protein>
<evidence type="ECO:0000259" key="5">
    <source>
        <dbReference type="Pfam" id="PF04841"/>
    </source>
</evidence>
<feature type="non-terminal residue" evidence="6">
    <location>
        <position position="1"/>
    </location>
</feature>
<dbReference type="InterPro" id="IPR006925">
    <property type="entry name" value="Vps16_C"/>
</dbReference>
<dbReference type="EMBL" id="WBNM01008782">
    <property type="protein sequence ID" value="NXP72149.1"/>
    <property type="molecule type" value="Genomic_DNA"/>
</dbReference>
<feature type="domain" description="Vps16 C-terminal" evidence="4">
    <location>
        <begin position="365"/>
        <end position="421"/>
    </location>
</feature>
<accession>A0A852BTX0</accession>
<dbReference type="GO" id="GO:0030897">
    <property type="term" value="C:HOPS complex"/>
    <property type="evidence" value="ECO:0007669"/>
    <property type="project" value="TreeGrafter"/>
</dbReference>
<dbReference type="PANTHER" id="PTHR12811">
    <property type="entry name" value="VACUOLAR PROTEIN SORTING VPS16"/>
    <property type="match status" value="1"/>
</dbReference>